<dbReference type="InterPro" id="IPR036735">
    <property type="entry name" value="NGN_dom_sf"/>
</dbReference>
<proteinExistence type="predicted"/>
<dbReference type="GO" id="GO:0006354">
    <property type="term" value="P:DNA-templated transcription elongation"/>
    <property type="evidence" value="ECO:0007669"/>
    <property type="project" value="InterPro"/>
</dbReference>
<name>A0A345D010_9GAMM</name>
<dbReference type="SUPFAM" id="SSF82679">
    <property type="entry name" value="N-utilization substance G protein NusG, N-terminal domain"/>
    <property type="match status" value="1"/>
</dbReference>
<dbReference type="EMBL" id="CP013972">
    <property type="protein sequence ID" value="AXF79027.1"/>
    <property type="molecule type" value="Genomic_DNA"/>
</dbReference>
<evidence type="ECO:0000313" key="4">
    <source>
        <dbReference type="EMBL" id="AXF79066.1"/>
    </source>
</evidence>
<dbReference type="Pfam" id="PF02357">
    <property type="entry name" value="NusG"/>
    <property type="match status" value="1"/>
</dbReference>
<sequence length="210" mass="23856">MENWYLAQCQNKSFDRVLRWISSLNVECYFPLETRITRRKDCGGSRVSQKPLLPGYLFVCFDPEVTHPTKITDIPGVHSFVRFGDMPCVVRDEVIKALKCVRILRIDPTDNCVECANLSPALISAIQRIYAIPRPLERQVEFMRLLERSDVLEELLSDTSHIYTAVTGISSSGGCEANRPHPATVYSDVNAEKILRERIASRSLQRPSLT</sequence>
<dbReference type="SMART" id="SM00738">
    <property type="entry name" value="NGN"/>
    <property type="match status" value="1"/>
</dbReference>
<dbReference type="CDD" id="cd09894">
    <property type="entry name" value="NGN_SP_AnfA1"/>
    <property type="match status" value="1"/>
</dbReference>
<protein>
    <submittedName>
        <fullName evidence="3">Transcriptional antiterminator NusG</fullName>
    </submittedName>
</protein>
<geneLocation type="plasmid" evidence="3 5">
    <name>unnamed2</name>
</geneLocation>
<accession>A0A345D010</accession>
<dbReference type="InterPro" id="IPR006645">
    <property type="entry name" value="NGN-like_dom"/>
</dbReference>
<dbReference type="Proteomes" id="UP000264980">
    <property type="component" value="Plasmid unnamed2"/>
</dbReference>
<evidence type="ECO:0000313" key="3">
    <source>
        <dbReference type="EMBL" id="AXF79027.1"/>
    </source>
</evidence>
<organism evidence="3 5">
    <name type="scientific">Erwinia tracheiphila</name>
    <dbReference type="NCBI Taxonomy" id="65700"/>
    <lineage>
        <taxon>Bacteria</taxon>
        <taxon>Pseudomonadati</taxon>
        <taxon>Pseudomonadota</taxon>
        <taxon>Gammaproteobacteria</taxon>
        <taxon>Enterobacterales</taxon>
        <taxon>Erwiniaceae</taxon>
        <taxon>Erwinia</taxon>
    </lineage>
</organism>
<evidence type="ECO:0000256" key="1">
    <source>
        <dbReference type="ARBA" id="ARBA00023163"/>
    </source>
</evidence>
<gene>
    <name evidence="3" type="ORF">AV903_26565</name>
    <name evidence="4" type="ORF">AV903_26785</name>
</gene>
<reference evidence="3 5" key="1">
    <citation type="submission" date="2016-01" db="EMBL/GenBank/DDBJ databases">
        <authorList>
            <person name="Oliw E.H."/>
        </authorList>
    </citation>
    <scope>NUCLEOTIDE SEQUENCE [LARGE SCALE GENOMIC DNA]</scope>
    <source>
        <strain evidence="3 5">MDcuke</strain>
        <plasmid evidence="3 5">unnamed2</plasmid>
    </source>
</reference>
<dbReference type="RefSeq" id="WP_233480993.1">
    <property type="nucleotide sequence ID" value="NZ_CP013972.1"/>
</dbReference>
<dbReference type="Gene3D" id="3.30.70.940">
    <property type="entry name" value="NusG, N-terminal domain"/>
    <property type="match status" value="1"/>
</dbReference>
<evidence type="ECO:0000259" key="2">
    <source>
        <dbReference type="SMART" id="SM00738"/>
    </source>
</evidence>
<dbReference type="AlphaFoldDB" id="A0A345D010"/>
<keyword evidence="3" id="KW-0614">Plasmid</keyword>
<evidence type="ECO:0000313" key="5">
    <source>
        <dbReference type="Proteomes" id="UP000264980"/>
    </source>
</evidence>
<keyword evidence="1" id="KW-0804">Transcription</keyword>
<feature type="domain" description="NusG-like N-terminal" evidence="2">
    <location>
        <begin position="1"/>
        <end position="102"/>
    </location>
</feature>
<dbReference type="EMBL" id="CP013972">
    <property type="protein sequence ID" value="AXF79066.1"/>
    <property type="molecule type" value="Genomic_DNA"/>
</dbReference>